<comment type="subcellular location">
    <subcellularLocation>
        <location evidence="2">Secreted</location>
    </subcellularLocation>
</comment>
<dbReference type="SUPFAM" id="SSF53335">
    <property type="entry name" value="S-adenosyl-L-methionine-dependent methyltransferases"/>
    <property type="match status" value="1"/>
</dbReference>
<dbReference type="Pfam" id="PF05401">
    <property type="entry name" value="NodS"/>
    <property type="match status" value="1"/>
</dbReference>
<feature type="domain" description="NodB homology" evidence="7">
    <location>
        <begin position="771"/>
        <end position="950"/>
    </location>
</feature>
<evidence type="ECO:0000256" key="3">
    <source>
        <dbReference type="ARBA" id="ARBA00010973"/>
    </source>
</evidence>
<protein>
    <recommendedName>
        <fullName evidence="4">Chitooligosaccharide deacetylase</fullName>
    </recommendedName>
    <alternativeName>
        <fullName evidence="6">Nodulation protein B</fullName>
    </alternativeName>
</protein>
<evidence type="ECO:0000313" key="9">
    <source>
        <dbReference type="Proteomes" id="UP001202281"/>
    </source>
</evidence>
<comment type="function">
    <text evidence="1">Is involved in generating a small heat-stable compound (Nod), an acylated oligomer of N-acetylglucosamine, that stimulates mitosis in various plant protoplasts.</text>
</comment>
<dbReference type="PANTHER" id="PTHR34216">
    <property type="match status" value="1"/>
</dbReference>
<dbReference type="SUPFAM" id="SSF53448">
    <property type="entry name" value="Nucleotide-diphospho-sugar transferases"/>
    <property type="match status" value="1"/>
</dbReference>
<sequence length="950" mass="103749">MVDPIVSIVTPARVASHTLQRTFASVASQLFDRWEHIVVTYPSDLETERVARQGASRDPRIVVKSAPCETAAAARNAGVASARGQHVLFLDADDTIAPAHLTRMVRQAAATGADVVVSGYRRISSGGTVIQRRAEHTGPLDIDRILNGPPAALHSMLFRRQLLEKVGCFDAGLETNEDWDLCLKAVAADATFHGCPGESAEYWISPESLSSTGAAMIRDRWQVAQRAEKLRLAGKGSAEGKDLAQDRLNTALWTSAVAIARGRSTGGLAAMTGAGPLPAPASLSAGEGTAALVDGLMVGFGCKPSRIETHMAARWEALEACLAELADAFADPGLDEALLSGFELELARMASPGARRFIGKSLAIPAGLGLMRPLDVPADARQVILRLPLLRPRSMATAAFAPAVAQGRSAAALLARRAAAWLAERPRSRFAKLAWLRDRAIRAAILGRRKVRTRFQPEPQEEAPVDPVSTTNWDAIFTSENPWGYDRDYEQGKYERTLSLLAGKTIGRALELACAEGHFTEQLAKRVEHLTASDVSAKALERCEERCRARDLTNVDFLELDFFQKPIGEGWDLIVSSEVLYYMASRDDLARYARRVSEALADGGYFLHAHAYEVDDSRDRSGFDWGDQFAARTISRTFSDTPGLVLEAAIETELYRCELYRKRGAQDQAALPAQAVTQSIRSELDPALAADAVWNGALVTRGEAEAERHYRVPVLMYHSISSHGPDSLRPWRTTPEEFEHQLRFLRRRGYRSLSMEEWDTARARGTALSGRPVLITFDDGFADFAEQAWPILKRNGFDALAFVVSGAAGEASDWDRWHGPPAPLMDWECLASLADEGLAIGSHFHTHLPLDHLTSAEIERQARLSREIIASKTGTVPTTIAPPFGICQPRHAEILRRAGFERVFLAEGDQAPLFGPRLRTPRIEVPGGLPISHFAELVGATEPAEAADLP</sequence>
<dbReference type="PANTHER" id="PTHR34216:SF3">
    <property type="entry name" value="POLY-BETA-1,6-N-ACETYL-D-GLUCOSAMINE N-DEACETYLASE"/>
    <property type="match status" value="1"/>
</dbReference>
<dbReference type="RefSeq" id="WP_243923010.1">
    <property type="nucleotide sequence ID" value="NZ_JALHLG010000033.1"/>
</dbReference>
<reference evidence="8 9" key="1">
    <citation type="submission" date="2022-04" db="EMBL/GenBank/DDBJ databases">
        <title>Identification of a novel bacterium isolated from mangrove sediments.</title>
        <authorList>
            <person name="Pan X."/>
        </authorList>
    </citation>
    <scope>NUCLEOTIDE SEQUENCE [LARGE SCALE GENOMIC DNA]</scope>
    <source>
        <strain evidence="8 9">B2638</strain>
    </source>
</reference>
<evidence type="ECO:0000256" key="6">
    <source>
        <dbReference type="ARBA" id="ARBA00032976"/>
    </source>
</evidence>
<name>A0ABT0BTJ0_9SPHN</name>
<dbReference type="Pfam" id="PF01522">
    <property type="entry name" value="Polysacc_deac_1"/>
    <property type="match status" value="1"/>
</dbReference>
<dbReference type="EMBL" id="JALHLG010000033">
    <property type="protein sequence ID" value="MCJ2188376.1"/>
    <property type="molecule type" value="Genomic_DNA"/>
</dbReference>
<evidence type="ECO:0000256" key="4">
    <source>
        <dbReference type="ARBA" id="ARBA00020071"/>
    </source>
</evidence>
<dbReference type="CDD" id="cd10918">
    <property type="entry name" value="CE4_NodB_like_5s_6s"/>
    <property type="match status" value="1"/>
</dbReference>
<comment type="similarity">
    <text evidence="3">Belongs to the polysaccharide deacetylase family.</text>
</comment>
<dbReference type="InterPro" id="IPR008715">
    <property type="entry name" value="SAM-MeTfrase_NodS-like"/>
</dbReference>
<dbReference type="PROSITE" id="PS51677">
    <property type="entry name" value="NODB"/>
    <property type="match status" value="1"/>
</dbReference>
<dbReference type="Gene3D" id="3.40.50.150">
    <property type="entry name" value="Vaccinia Virus protein VP39"/>
    <property type="match status" value="1"/>
</dbReference>
<evidence type="ECO:0000256" key="1">
    <source>
        <dbReference type="ARBA" id="ARBA00003236"/>
    </source>
</evidence>
<keyword evidence="8" id="KW-0328">Glycosyltransferase</keyword>
<keyword evidence="8" id="KW-0808">Transferase</keyword>
<dbReference type="InterPro" id="IPR029044">
    <property type="entry name" value="Nucleotide-diphossugar_trans"/>
</dbReference>
<dbReference type="Pfam" id="PF00535">
    <property type="entry name" value="Glycos_transf_2"/>
    <property type="match status" value="1"/>
</dbReference>
<evidence type="ECO:0000259" key="7">
    <source>
        <dbReference type="PROSITE" id="PS51677"/>
    </source>
</evidence>
<dbReference type="InterPro" id="IPR001173">
    <property type="entry name" value="Glyco_trans_2-like"/>
</dbReference>
<evidence type="ECO:0000256" key="2">
    <source>
        <dbReference type="ARBA" id="ARBA00004613"/>
    </source>
</evidence>
<dbReference type="InterPro" id="IPR029063">
    <property type="entry name" value="SAM-dependent_MTases_sf"/>
</dbReference>
<evidence type="ECO:0000256" key="5">
    <source>
        <dbReference type="ARBA" id="ARBA00022729"/>
    </source>
</evidence>
<comment type="caution">
    <text evidence="8">The sequence shown here is derived from an EMBL/GenBank/DDBJ whole genome shotgun (WGS) entry which is preliminary data.</text>
</comment>
<keyword evidence="9" id="KW-1185">Reference proteome</keyword>
<organism evidence="8 9">
    <name type="scientific">Novosphingobium beihaiensis</name>
    <dbReference type="NCBI Taxonomy" id="2930389"/>
    <lineage>
        <taxon>Bacteria</taxon>
        <taxon>Pseudomonadati</taxon>
        <taxon>Pseudomonadota</taxon>
        <taxon>Alphaproteobacteria</taxon>
        <taxon>Sphingomonadales</taxon>
        <taxon>Sphingomonadaceae</taxon>
        <taxon>Novosphingobium</taxon>
    </lineage>
</organism>
<dbReference type="Gene3D" id="3.20.20.370">
    <property type="entry name" value="Glycoside hydrolase/deacetylase"/>
    <property type="match status" value="1"/>
</dbReference>
<dbReference type="Proteomes" id="UP001202281">
    <property type="component" value="Unassembled WGS sequence"/>
</dbReference>
<keyword evidence="5" id="KW-0732">Signal</keyword>
<dbReference type="GO" id="GO:0016757">
    <property type="term" value="F:glycosyltransferase activity"/>
    <property type="evidence" value="ECO:0007669"/>
    <property type="project" value="UniProtKB-KW"/>
</dbReference>
<evidence type="ECO:0000313" key="8">
    <source>
        <dbReference type="EMBL" id="MCJ2188376.1"/>
    </source>
</evidence>
<dbReference type="Gene3D" id="3.90.550.10">
    <property type="entry name" value="Spore Coat Polysaccharide Biosynthesis Protein SpsA, Chain A"/>
    <property type="match status" value="1"/>
</dbReference>
<dbReference type="InterPro" id="IPR002509">
    <property type="entry name" value="NODB_dom"/>
</dbReference>
<dbReference type="SUPFAM" id="SSF88713">
    <property type="entry name" value="Glycoside hydrolase/deacetylase"/>
    <property type="match status" value="1"/>
</dbReference>
<dbReference type="InterPro" id="IPR051398">
    <property type="entry name" value="Polysacch_Deacetylase"/>
</dbReference>
<accession>A0ABT0BTJ0</accession>
<dbReference type="InterPro" id="IPR011330">
    <property type="entry name" value="Glyco_hydro/deAcase_b/a-brl"/>
</dbReference>
<dbReference type="CDD" id="cd02440">
    <property type="entry name" value="AdoMet_MTases"/>
    <property type="match status" value="1"/>
</dbReference>
<gene>
    <name evidence="8" type="ORF">MTR66_16335</name>
</gene>
<proteinExistence type="inferred from homology"/>